<dbReference type="Proteomes" id="UP001156836">
    <property type="component" value="Unassembled WGS sequence"/>
</dbReference>
<comment type="caution">
    <text evidence="9">The sequence shown here is derived from an EMBL/GenBank/DDBJ whole genome shotgun (WGS) entry which is preliminary data.</text>
</comment>
<organism evidence="9 10">
    <name type="scientific">Chitiniphilus shinanonensis</name>
    <dbReference type="NCBI Taxonomy" id="553088"/>
    <lineage>
        <taxon>Bacteria</taxon>
        <taxon>Pseudomonadati</taxon>
        <taxon>Pseudomonadota</taxon>
        <taxon>Betaproteobacteria</taxon>
        <taxon>Neisseriales</taxon>
        <taxon>Chitinibacteraceae</taxon>
        <taxon>Chitiniphilus</taxon>
    </lineage>
</organism>
<evidence type="ECO:0000313" key="10">
    <source>
        <dbReference type="Proteomes" id="UP001156836"/>
    </source>
</evidence>
<comment type="similarity">
    <text evidence="2">Belongs to the OmpP1/FadL family.</text>
</comment>
<protein>
    <submittedName>
        <fullName evidence="9">Outer membrane protein</fullName>
    </submittedName>
</protein>
<keyword evidence="7" id="KW-0998">Cell outer membrane</keyword>
<proteinExistence type="inferred from homology"/>
<name>A0ABQ6BV32_9NEIS</name>
<reference evidence="10" key="1">
    <citation type="journal article" date="2019" name="Int. J. Syst. Evol. Microbiol.">
        <title>The Global Catalogue of Microorganisms (GCM) 10K type strain sequencing project: providing services to taxonomists for standard genome sequencing and annotation.</title>
        <authorList>
            <consortium name="The Broad Institute Genomics Platform"/>
            <consortium name="The Broad Institute Genome Sequencing Center for Infectious Disease"/>
            <person name="Wu L."/>
            <person name="Ma J."/>
        </authorList>
    </citation>
    <scope>NUCLEOTIDE SEQUENCE [LARGE SCALE GENOMIC DNA]</scope>
    <source>
        <strain evidence="10">NBRC 104970</strain>
    </source>
</reference>
<evidence type="ECO:0000256" key="2">
    <source>
        <dbReference type="ARBA" id="ARBA00008163"/>
    </source>
</evidence>
<evidence type="ECO:0000256" key="4">
    <source>
        <dbReference type="ARBA" id="ARBA00022692"/>
    </source>
</evidence>
<accession>A0ABQ6BV32</accession>
<dbReference type="EMBL" id="BSOZ01000052">
    <property type="protein sequence ID" value="GLS05563.1"/>
    <property type="molecule type" value="Genomic_DNA"/>
</dbReference>
<keyword evidence="6" id="KW-0472">Membrane</keyword>
<gene>
    <name evidence="9" type="ORF">GCM10007860_27190</name>
</gene>
<dbReference type="PANTHER" id="PTHR35093">
    <property type="entry name" value="OUTER MEMBRANE PROTEIN NMB0088-RELATED"/>
    <property type="match status" value="1"/>
</dbReference>
<dbReference type="RefSeq" id="WP_018747907.1">
    <property type="nucleotide sequence ID" value="NZ_BAABUF010000003.1"/>
</dbReference>
<keyword evidence="5 8" id="KW-0732">Signal</keyword>
<dbReference type="SUPFAM" id="SSF56935">
    <property type="entry name" value="Porins"/>
    <property type="match status" value="1"/>
</dbReference>
<evidence type="ECO:0000256" key="5">
    <source>
        <dbReference type="ARBA" id="ARBA00022729"/>
    </source>
</evidence>
<sequence>MNKIAVALRLMGAGSLAVLAGQAMASGYHFGTQSVSSQGVANSNGAEAADATVIFYNPAGLTRLKGDNISGALIVVDPHIDVSNLRATNAEGATIYGPGGDSPTSPVLVPQMYWAHQFNDRMYGGLGLFVPFGDKTKYDDNWAGRYNGIDLDMMTFAINPQFAYKVNEQFSVGVGATVQYMKAKFKKKADFGTLASTSLPAFAQALAAQGVVLTPTQLHQAAEAMMSNGNYDGELSYEGDDWAFGFNLGVLWEVDETLRFGAAYRSSISHSLEGDADWSRPSSFGNSVFAGLPMVGSTVNAAWNGAVQAGLNAQGFTDGNGTVDVDTPDSFSMNFFKQINDKFAVMGDWTHTWHNKFKELRLDFDTGLPDAVIDQSWKSTNRYSVGTTYQYSGPLKLRAGIAFDESPVPSDDERIANLPDSDRIWYSIGANYAFNKDISLDVAYTYVHIADSSMNNTECVLPSCTGSGTNTKADFESYANIFGVQLNYRF</sequence>
<evidence type="ECO:0000256" key="7">
    <source>
        <dbReference type="ARBA" id="ARBA00023237"/>
    </source>
</evidence>
<dbReference type="InterPro" id="IPR005017">
    <property type="entry name" value="OMPP1/FadL/TodX"/>
</dbReference>
<evidence type="ECO:0000256" key="8">
    <source>
        <dbReference type="SAM" id="SignalP"/>
    </source>
</evidence>
<comment type="subcellular location">
    <subcellularLocation>
        <location evidence="1">Cell outer membrane</location>
        <topology evidence="1">Multi-pass membrane protein</topology>
    </subcellularLocation>
</comment>
<dbReference type="PANTHER" id="PTHR35093:SF8">
    <property type="entry name" value="OUTER MEMBRANE PROTEIN NMB0088-RELATED"/>
    <property type="match status" value="1"/>
</dbReference>
<dbReference type="Pfam" id="PF03349">
    <property type="entry name" value="Toluene_X"/>
    <property type="match status" value="1"/>
</dbReference>
<evidence type="ECO:0000256" key="6">
    <source>
        <dbReference type="ARBA" id="ARBA00023136"/>
    </source>
</evidence>
<dbReference type="Gene3D" id="2.40.160.60">
    <property type="entry name" value="Outer membrane protein transport protein (OMPP1/FadL/TodX)"/>
    <property type="match status" value="1"/>
</dbReference>
<evidence type="ECO:0000313" key="9">
    <source>
        <dbReference type="EMBL" id="GLS05563.1"/>
    </source>
</evidence>
<evidence type="ECO:0000256" key="3">
    <source>
        <dbReference type="ARBA" id="ARBA00022452"/>
    </source>
</evidence>
<evidence type="ECO:0000256" key="1">
    <source>
        <dbReference type="ARBA" id="ARBA00004571"/>
    </source>
</evidence>
<feature type="signal peptide" evidence="8">
    <location>
        <begin position="1"/>
        <end position="25"/>
    </location>
</feature>
<feature type="chain" id="PRO_5047401276" evidence="8">
    <location>
        <begin position="26"/>
        <end position="490"/>
    </location>
</feature>
<keyword evidence="3" id="KW-1134">Transmembrane beta strand</keyword>
<keyword evidence="10" id="KW-1185">Reference proteome</keyword>
<keyword evidence="4" id="KW-0812">Transmembrane</keyword>